<keyword evidence="8" id="KW-1185">Reference proteome</keyword>
<dbReference type="GO" id="GO:0051607">
    <property type="term" value="P:defense response to virus"/>
    <property type="evidence" value="ECO:0007669"/>
    <property type="project" value="TreeGrafter"/>
</dbReference>
<protein>
    <submittedName>
        <fullName evidence="7">Interferon-induced protein with tetratricopeptide repeats 5-like</fullName>
    </submittedName>
</protein>
<reference evidence="7" key="2">
    <citation type="submission" date="2025-08" db="UniProtKB">
        <authorList>
            <consortium name="Ensembl"/>
        </authorList>
    </citation>
    <scope>IDENTIFICATION</scope>
</reference>
<evidence type="ECO:0000313" key="7">
    <source>
        <dbReference type="Ensembl" id="ENSPMRP00000000655.1"/>
    </source>
</evidence>
<dbReference type="Ensembl" id="ENSPMRT00000000688.1">
    <property type="protein sequence ID" value="ENSPMRP00000000655.1"/>
    <property type="gene ID" value="ENSPMRG00000000499.1"/>
</dbReference>
<keyword evidence="2" id="KW-0677">Repeat</keyword>
<dbReference type="GeneTree" id="ENSGT00950000182946"/>
<dbReference type="PANTHER" id="PTHR10271:SF0">
    <property type="entry name" value="INTERFERON-INDUCED PROTEIN WITH TETRATRICOPEPTIDE REPEATS 5"/>
    <property type="match status" value="1"/>
</dbReference>
<dbReference type="InterPro" id="IPR011990">
    <property type="entry name" value="TPR-like_helical_dom_sf"/>
</dbReference>
<evidence type="ECO:0000256" key="3">
    <source>
        <dbReference type="ARBA" id="ARBA00022803"/>
    </source>
</evidence>
<dbReference type="SMART" id="SM00028">
    <property type="entry name" value="TPR"/>
    <property type="match status" value="6"/>
</dbReference>
<evidence type="ECO:0000313" key="8">
    <source>
        <dbReference type="Proteomes" id="UP000472272"/>
    </source>
</evidence>
<dbReference type="OMA" id="YYYMERF"/>
<reference evidence="7" key="3">
    <citation type="submission" date="2025-09" db="UniProtKB">
        <authorList>
            <consortium name="Ensembl"/>
        </authorList>
    </citation>
    <scope>IDENTIFICATION</scope>
</reference>
<dbReference type="SUPFAM" id="SSF48452">
    <property type="entry name" value="TPR-like"/>
    <property type="match status" value="1"/>
</dbReference>
<evidence type="ECO:0000256" key="6">
    <source>
        <dbReference type="PROSITE-ProRule" id="PRU00339"/>
    </source>
</evidence>
<feature type="repeat" description="TPR" evidence="6">
    <location>
        <begin position="248"/>
        <end position="281"/>
    </location>
</feature>
<evidence type="ECO:0000256" key="1">
    <source>
        <dbReference type="ARBA" id="ARBA00022588"/>
    </source>
</evidence>
<keyword evidence="1" id="KW-0399">Innate immunity</keyword>
<dbReference type="RefSeq" id="XP_028585549.1">
    <property type="nucleotide sequence ID" value="XM_028729716.1"/>
</dbReference>
<evidence type="ECO:0000256" key="2">
    <source>
        <dbReference type="ARBA" id="ARBA00022737"/>
    </source>
</evidence>
<dbReference type="Pfam" id="PF00515">
    <property type="entry name" value="TPR_1"/>
    <property type="match status" value="1"/>
</dbReference>
<dbReference type="Proteomes" id="UP000472272">
    <property type="component" value="Chromosome 5"/>
</dbReference>
<feature type="repeat" description="TPR" evidence="6">
    <location>
        <begin position="431"/>
        <end position="464"/>
    </location>
</feature>
<dbReference type="PANTHER" id="PTHR10271">
    <property type="entry name" value="INTERFERON-INDUCED PROTEIN WITH TETRATRICOPEPTIDE REPEATS"/>
    <property type="match status" value="1"/>
</dbReference>
<evidence type="ECO:0000256" key="5">
    <source>
        <dbReference type="ARBA" id="ARBA00038336"/>
    </source>
</evidence>
<reference evidence="7 8" key="1">
    <citation type="journal article" date="2019" name="Proc. Natl. Acad. Sci. U.S.A.">
        <title>Regulatory changes in pterin and carotenoid genes underlie balanced color polymorphisms in the wall lizard.</title>
        <authorList>
            <person name="Andrade P."/>
            <person name="Pinho C."/>
            <person name="Perez I de Lanuza G."/>
            <person name="Afonso S."/>
            <person name="Brejcha J."/>
            <person name="Rubin C.J."/>
            <person name="Wallerman O."/>
            <person name="Pereira P."/>
            <person name="Sabatino S.J."/>
            <person name="Bellati A."/>
            <person name="Pellitteri-Rosa D."/>
            <person name="Bosakova Z."/>
            <person name="Bunikis I."/>
            <person name="Carretero M.A."/>
            <person name="Feiner N."/>
            <person name="Marsik P."/>
            <person name="Pauperio F."/>
            <person name="Salvi D."/>
            <person name="Soler L."/>
            <person name="While G.M."/>
            <person name="Uller T."/>
            <person name="Font E."/>
            <person name="Andersson L."/>
            <person name="Carneiro M."/>
        </authorList>
    </citation>
    <scope>NUCLEOTIDE SEQUENCE</scope>
</reference>
<dbReference type="GO" id="GO:0045087">
    <property type="term" value="P:innate immune response"/>
    <property type="evidence" value="ECO:0007669"/>
    <property type="project" value="UniProtKB-KW"/>
</dbReference>
<proteinExistence type="inferred from homology"/>
<evidence type="ECO:0000256" key="4">
    <source>
        <dbReference type="ARBA" id="ARBA00022859"/>
    </source>
</evidence>
<dbReference type="Pfam" id="PF13432">
    <property type="entry name" value="TPR_16"/>
    <property type="match status" value="1"/>
</dbReference>
<dbReference type="GeneID" id="114597302"/>
<organism evidence="7 8">
    <name type="scientific">Podarcis muralis</name>
    <name type="common">Wall lizard</name>
    <name type="synonym">Lacerta muralis</name>
    <dbReference type="NCBI Taxonomy" id="64176"/>
    <lineage>
        <taxon>Eukaryota</taxon>
        <taxon>Metazoa</taxon>
        <taxon>Chordata</taxon>
        <taxon>Craniata</taxon>
        <taxon>Vertebrata</taxon>
        <taxon>Euteleostomi</taxon>
        <taxon>Lepidosauria</taxon>
        <taxon>Squamata</taxon>
        <taxon>Bifurcata</taxon>
        <taxon>Unidentata</taxon>
        <taxon>Episquamata</taxon>
        <taxon>Laterata</taxon>
        <taxon>Lacertibaenia</taxon>
        <taxon>Lacertidae</taxon>
        <taxon>Podarcis</taxon>
    </lineage>
</organism>
<name>A0A670HMY2_PODMU</name>
<dbReference type="AlphaFoldDB" id="A0A670HMY2"/>
<dbReference type="InterPro" id="IPR019734">
    <property type="entry name" value="TPR_rpt"/>
</dbReference>
<dbReference type="FunFam" id="1.25.40.10:FF:000036">
    <property type="entry name" value="interferon-induced protein with tetratricopeptide repeats 5"/>
    <property type="match status" value="1"/>
</dbReference>
<dbReference type="KEGG" id="pmua:114597302"/>
<dbReference type="OrthoDB" id="10043504at2759"/>
<dbReference type="GO" id="GO:0005829">
    <property type="term" value="C:cytosol"/>
    <property type="evidence" value="ECO:0007669"/>
    <property type="project" value="TreeGrafter"/>
</dbReference>
<gene>
    <name evidence="7" type="primary">LOC114597302</name>
</gene>
<keyword evidence="3 6" id="KW-0802">TPR repeat</keyword>
<dbReference type="Gene3D" id="1.25.40.10">
    <property type="entry name" value="Tetratricopeptide repeat domain"/>
    <property type="match status" value="4"/>
</dbReference>
<accession>A0A670HMY2</accession>
<keyword evidence="4" id="KW-0391">Immunity</keyword>
<sequence length="480" mass="56229">MGEISKESLKRILLELECHFTWRLLKEDIDLDELEERIIEQIKFLLSKVRNYNLLAYVKYLNGKKEEALENLQKAEESIKTEYPEEVEKASLITWGNFAWVYYRMDKLAEVQSYIKKVETTCKEHGSASPYRMKIPHIDGEKGWALLKFGGKYHEKAKESFLKALGKEPENPEYNAGYAITVYRLEDYYGKKSAAEGSSLEPLKKAAKLNPDNAFLLPILALKLQETNKVEEGKELIEEALGKFPGIPYVLRYAAIFYRKKGDVERSLELLKEALSLTPNSGFLHHQMGLCYRAQYFKIKLSKDPYKDRRKMAELIRLCIFHFKEVVEHKTKFVYAHLDLANMYAEGKELQKAEETFQEVFAMRKLTCEEKQQLHFNYGRFLEYHKKSELEAVEHYLAVLKIENESFERNKCKYNLKKLIERRTKIDPADAKSFGIRGFIHQLDGEKQQAIECYERALKLDPDNEEYFSALLDLRLSLQN</sequence>
<comment type="similarity">
    <text evidence="5">Belongs to the IFIT family.</text>
</comment>
<dbReference type="PROSITE" id="PS50005">
    <property type="entry name" value="TPR"/>
    <property type="match status" value="2"/>
</dbReference>